<name>A0AAV5T4P6_9BILA</name>
<dbReference type="Proteomes" id="UP001432027">
    <property type="component" value="Unassembled WGS sequence"/>
</dbReference>
<feature type="region of interest" description="Disordered" evidence="1">
    <location>
        <begin position="110"/>
        <end position="147"/>
    </location>
</feature>
<proteinExistence type="predicted"/>
<comment type="caution">
    <text evidence="2">The sequence shown here is derived from an EMBL/GenBank/DDBJ whole genome shotgun (WGS) entry which is preliminary data.</text>
</comment>
<feature type="compositionally biased region" description="Pro residues" evidence="1">
    <location>
        <begin position="135"/>
        <end position="147"/>
    </location>
</feature>
<organism evidence="2 3">
    <name type="scientific">Pristionchus entomophagus</name>
    <dbReference type="NCBI Taxonomy" id="358040"/>
    <lineage>
        <taxon>Eukaryota</taxon>
        <taxon>Metazoa</taxon>
        <taxon>Ecdysozoa</taxon>
        <taxon>Nematoda</taxon>
        <taxon>Chromadorea</taxon>
        <taxon>Rhabditida</taxon>
        <taxon>Rhabditina</taxon>
        <taxon>Diplogasteromorpha</taxon>
        <taxon>Diplogasteroidea</taxon>
        <taxon>Neodiplogasteridae</taxon>
        <taxon>Pristionchus</taxon>
    </lineage>
</organism>
<evidence type="ECO:0000256" key="1">
    <source>
        <dbReference type="SAM" id="MobiDB-lite"/>
    </source>
</evidence>
<keyword evidence="3" id="KW-1185">Reference proteome</keyword>
<reference evidence="2" key="1">
    <citation type="submission" date="2023-10" db="EMBL/GenBank/DDBJ databases">
        <title>Genome assembly of Pristionchus species.</title>
        <authorList>
            <person name="Yoshida K."/>
            <person name="Sommer R.J."/>
        </authorList>
    </citation>
    <scope>NUCLEOTIDE SEQUENCE</scope>
    <source>
        <strain evidence="2">RS0144</strain>
    </source>
</reference>
<evidence type="ECO:0000313" key="2">
    <source>
        <dbReference type="EMBL" id="GMS90481.1"/>
    </source>
</evidence>
<dbReference type="AlphaFoldDB" id="A0AAV5T4P6"/>
<sequence length="147" mass="16401">MKEKEKRYPSPFYPSIPLDVFLLPHYPFRSGRCGLAVCSTGPTAAGGVPGKCCCCCRRRGDVAALPGGARDGFLQSCCQTRHSLCAREEGLRLHQIRKEERSRKRAVVPLPVRRAVKSSPDPQSDVQAIPHLRPEPPFPPPRYRNPR</sequence>
<accession>A0AAV5T4P6</accession>
<dbReference type="EMBL" id="BTSX01000003">
    <property type="protein sequence ID" value="GMS90481.1"/>
    <property type="molecule type" value="Genomic_DNA"/>
</dbReference>
<gene>
    <name evidence="2" type="ORF">PENTCL1PPCAC_12656</name>
</gene>
<protein>
    <submittedName>
        <fullName evidence="2">Uncharacterized protein</fullName>
    </submittedName>
</protein>
<evidence type="ECO:0000313" key="3">
    <source>
        <dbReference type="Proteomes" id="UP001432027"/>
    </source>
</evidence>